<accession>A0A562TVH2</accession>
<dbReference type="OrthoDB" id="609779at2"/>
<keyword evidence="1" id="KW-0812">Transmembrane</keyword>
<dbReference type="Pfam" id="PF12679">
    <property type="entry name" value="ABC2_membrane_2"/>
    <property type="match status" value="1"/>
</dbReference>
<evidence type="ECO:0000259" key="2">
    <source>
        <dbReference type="Pfam" id="PF09822"/>
    </source>
</evidence>
<feature type="domain" description="ABC-type uncharacterised transport system" evidence="2">
    <location>
        <begin position="452"/>
        <end position="699"/>
    </location>
</feature>
<keyword evidence="1" id="KW-0472">Membrane</keyword>
<name>A0A562TVH2_9SPHI</name>
<feature type="transmembrane region" description="Helical" evidence="1">
    <location>
        <begin position="74"/>
        <end position="93"/>
    </location>
</feature>
<dbReference type="EMBL" id="VLLI01000010">
    <property type="protein sequence ID" value="TWI97611.1"/>
    <property type="molecule type" value="Genomic_DNA"/>
</dbReference>
<proteinExistence type="predicted"/>
<feature type="transmembrane region" description="Helical" evidence="1">
    <location>
        <begin position="174"/>
        <end position="195"/>
    </location>
</feature>
<feature type="transmembrane region" description="Helical" evidence="1">
    <location>
        <begin position="739"/>
        <end position="757"/>
    </location>
</feature>
<feature type="transmembrane region" description="Helical" evidence="1">
    <location>
        <begin position="114"/>
        <end position="139"/>
    </location>
</feature>
<feature type="transmembrane region" description="Helical" evidence="1">
    <location>
        <begin position="260"/>
        <end position="277"/>
    </location>
</feature>
<feature type="transmembrane region" description="Helical" evidence="1">
    <location>
        <begin position="145"/>
        <end position="167"/>
    </location>
</feature>
<dbReference type="Proteomes" id="UP000317010">
    <property type="component" value="Unassembled WGS sequence"/>
</dbReference>
<dbReference type="AlphaFoldDB" id="A0A562TVH2"/>
<gene>
    <name evidence="3" type="ORF">JN11_03433</name>
</gene>
<evidence type="ECO:0000313" key="4">
    <source>
        <dbReference type="Proteomes" id="UP000317010"/>
    </source>
</evidence>
<protein>
    <submittedName>
        <fullName evidence="3">ABC-2 type transport system permease protein</fullName>
    </submittedName>
</protein>
<dbReference type="GO" id="GO:0005886">
    <property type="term" value="C:plasma membrane"/>
    <property type="evidence" value="ECO:0007669"/>
    <property type="project" value="UniProtKB-SubCell"/>
</dbReference>
<reference evidence="3 4" key="1">
    <citation type="submission" date="2019-07" db="EMBL/GenBank/DDBJ databases">
        <title>Genomic Encyclopedia of Archaeal and Bacterial Type Strains, Phase II (KMG-II): from individual species to whole genera.</title>
        <authorList>
            <person name="Goeker M."/>
        </authorList>
    </citation>
    <scope>NUCLEOTIDE SEQUENCE [LARGE SCALE GENOMIC DNA]</scope>
    <source>
        <strain evidence="3 4">ATCC BAA-1854</strain>
    </source>
</reference>
<dbReference type="InterPro" id="IPR019196">
    <property type="entry name" value="ABC_transp_unknown"/>
</dbReference>
<feature type="transmembrane region" description="Helical" evidence="1">
    <location>
        <begin position="20"/>
        <end position="40"/>
    </location>
</feature>
<comment type="caution">
    <text evidence="3">The sequence shown here is derived from an EMBL/GenBank/DDBJ whole genome shotgun (WGS) entry which is preliminary data.</text>
</comment>
<sequence length="762" mass="86199">MKIILNIAKNELRKLFYSPVAWLVLIVFCIQSSLSFSHIFELFMYWKRAKSEATDLTIIAYASPEGLYSAAESYLYLYIPLVTMGIMSHEFSSGSVKLLYSSPVTNVQIVIGKYLALLCFDLALIGILLVFNIFSLFTIHNVDVPLVFCGLLGLFLIIAVSEAIGLFMSSISSYVIVAAMGTFAILAVLSMIGGIGQSIPFVRDITYWLSINSRADVFIRGLITSEDFIYFLMISGLFLSLTVLRLSFNRQPSTFVQRSVRYGIVFLITIAIGYLSAQPDFKHYIDVTRNKVNTLTKGSQDIVSKLPEDVTITTYVNVLARNSFYFLPEEFKNDQKRYEAYVRFKPRLKLKYVYYYHRTNESSLYQKPSKLSEKELLDSTMQVMRMDFNVIPYADIDPKVDLASEGFQQVSLIEGSNNKTAWLRTFNDAIVVPWESEISAALKRLNQKLPIVGVISGHNERSINSNYEDGYKRFTVQKDYRYALVNQGFDVREVSLDQPVADDINILILADPKTALSASQIKNLHSYLMSGKNMMILGEPGAQEYLNPILSDFGVKILPGTLLDTTQHLQPDLMSLKPSTDAIHFSKYFNDILERHEGLYMPTAAALNLIGDKGYLAQVLFNSGSKSWTETQKIDLKSASIVFPANDIREAKTYPTVIALSKDINGRKQKIIVTGDADFLSNGRLFESHETANSGNYNFIPAAFEWLSDGVSPIDNHRPPGIDNDTNISDKSWRIYSVIFRWIYPLILILIAFIIYLRRKSR</sequence>
<feature type="transmembrane region" description="Helical" evidence="1">
    <location>
        <begin position="228"/>
        <end position="248"/>
    </location>
</feature>
<dbReference type="GO" id="GO:0140359">
    <property type="term" value="F:ABC-type transporter activity"/>
    <property type="evidence" value="ECO:0007669"/>
    <property type="project" value="InterPro"/>
</dbReference>
<organism evidence="3 4">
    <name type="scientific">Mucilaginibacter frigoritolerans</name>
    <dbReference type="NCBI Taxonomy" id="652788"/>
    <lineage>
        <taxon>Bacteria</taxon>
        <taxon>Pseudomonadati</taxon>
        <taxon>Bacteroidota</taxon>
        <taxon>Sphingobacteriia</taxon>
        <taxon>Sphingobacteriales</taxon>
        <taxon>Sphingobacteriaceae</taxon>
        <taxon>Mucilaginibacter</taxon>
    </lineage>
</organism>
<keyword evidence="1" id="KW-1133">Transmembrane helix</keyword>
<keyword evidence="4" id="KW-1185">Reference proteome</keyword>
<dbReference type="Pfam" id="PF09822">
    <property type="entry name" value="ABC_transp_aux"/>
    <property type="match status" value="1"/>
</dbReference>
<evidence type="ECO:0000313" key="3">
    <source>
        <dbReference type="EMBL" id="TWI97611.1"/>
    </source>
</evidence>
<dbReference type="RefSeq" id="WP_144914441.1">
    <property type="nucleotide sequence ID" value="NZ_VLLI01000010.1"/>
</dbReference>
<evidence type="ECO:0000256" key="1">
    <source>
        <dbReference type="SAM" id="Phobius"/>
    </source>
</evidence>